<evidence type="ECO:0008006" key="3">
    <source>
        <dbReference type="Google" id="ProtNLM"/>
    </source>
</evidence>
<dbReference type="SUPFAM" id="SSF81301">
    <property type="entry name" value="Nucleotidyltransferase"/>
    <property type="match status" value="1"/>
</dbReference>
<evidence type="ECO:0000313" key="2">
    <source>
        <dbReference type="Proteomes" id="UP000886743"/>
    </source>
</evidence>
<comment type="caution">
    <text evidence="1">The sequence shown here is derived from an EMBL/GenBank/DDBJ whole genome shotgun (WGS) entry which is preliminary data.</text>
</comment>
<dbReference type="Gene3D" id="3.30.460.10">
    <property type="entry name" value="Beta Polymerase, domain 2"/>
    <property type="match status" value="1"/>
</dbReference>
<protein>
    <recommendedName>
        <fullName evidence="3">Nucleotidyltransferase domain-containing protein</fullName>
    </recommendedName>
</protein>
<dbReference type="AlphaFoldDB" id="A0A9D1NID8"/>
<dbReference type="EMBL" id="DVOF01000157">
    <property type="protein sequence ID" value="HIV03003.1"/>
    <property type="molecule type" value="Genomic_DNA"/>
</dbReference>
<reference evidence="1" key="2">
    <citation type="journal article" date="2021" name="PeerJ">
        <title>Extensive microbial diversity within the chicken gut microbiome revealed by metagenomics and culture.</title>
        <authorList>
            <person name="Gilroy R."/>
            <person name="Ravi A."/>
            <person name="Getino M."/>
            <person name="Pursley I."/>
            <person name="Horton D.L."/>
            <person name="Alikhan N.F."/>
            <person name="Baker D."/>
            <person name="Gharbi K."/>
            <person name="Hall N."/>
            <person name="Watson M."/>
            <person name="Adriaenssens E.M."/>
            <person name="Foster-Nyarko E."/>
            <person name="Jarju S."/>
            <person name="Secka A."/>
            <person name="Antonio M."/>
            <person name="Oren A."/>
            <person name="Chaudhuri R.R."/>
            <person name="La Ragione R."/>
            <person name="Hildebrand F."/>
            <person name="Pallen M.J."/>
        </authorList>
    </citation>
    <scope>NUCLEOTIDE SEQUENCE</scope>
    <source>
        <strain evidence="1">4920</strain>
    </source>
</reference>
<sequence length="248" mass="28968">MTTITRQEIINTYAAAFAPLDTVYAMWLEGADATGHLDEYSDIDINLDVADEAVEDVLQLAETLFPLDLNYDNGGNDGQLQRVYHIAGTNEYWMIDFNVQLHSCNGRYSKFRHGDEIEKCVVLFDKAGVVRYVEPDPALWQEEHQFWLRESEYRFSQICRVYKYTLRGQYPEALLYYNKYVVEPIVMLLRMRYTPGKLYYHMVHISQHIPAEPLARLNKLLQVSSCADIAARLGFAREWYRELRAELC</sequence>
<name>A0A9D1NID8_9FIRM</name>
<evidence type="ECO:0000313" key="1">
    <source>
        <dbReference type="EMBL" id="HIV03003.1"/>
    </source>
</evidence>
<proteinExistence type="predicted"/>
<accession>A0A9D1NID8</accession>
<dbReference type="Proteomes" id="UP000886743">
    <property type="component" value="Unassembled WGS sequence"/>
</dbReference>
<gene>
    <name evidence="1" type="ORF">IAC74_05460</name>
</gene>
<organism evidence="1 2">
    <name type="scientific">Candidatus Aphodoplasma excrementigallinarum</name>
    <dbReference type="NCBI Taxonomy" id="2840673"/>
    <lineage>
        <taxon>Bacteria</taxon>
        <taxon>Bacillati</taxon>
        <taxon>Bacillota</taxon>
        <taxon>Clostridia</taxon>
        <taxon>Eubacteriales</taxon>
        <taxon>Candidatus Aphodoplasma</taxon>
    </lineage>
</organism>
<reference evidence="1" key="1">
    <citation type="submission" date="2020-10" db="EMBL/GenBank/DDBJ databases">
        <authorList>
            <person name="Gilroy R."/>
        </authorList>
    </citation>
    <scope>NUCLEOTIDE SEQUENCE</scope>
    <source>
        <strain evidence="1">4920</strain>
    </source>
</reference>
<dbReference type="InterPro" id="IPR043519">
    <property type="entry name" value="NT_sf"/>
</dbReference>